<accession>A0A840XK33</accession>
<protein>
    <submittedName>
        <fullName evidence="1">Uncharacterized protein</fullName>
    </submittedName>
</protein>
<proteinExistence type="predicted"/>
<dbReference type="EMBL" id="JACHBS010000001">
    <property type="protein sequence ID" value="MBB5617217.1"/>
    <property type="molecule type" value="Genomic_DNA"/>
</dbReference>
<dbReference type="AlphaFoldDB" id="A0A840XK33"/>
<organism evidence="1 2">
    <name type="scientific">Microcella frigidaquae</name>
    <dbReference type="NCBI Taxonomy" id="424758"/>
    <lineage>
        <taxon>Bacteria</taxon>
        <taxon>Bacillati</taxon>
        <taxon>Actinomycetota</taxon>
        <taxon>Actinomycetes</taxon>
        <taxon>Micrococcales</taxon>
        <taxon>Microbacteriaceae</taxon>
        <taxon>Microcella</taxon>
    </lineage>
</organism>
<evidence type="ECO:0000313" key="2">
    <source>
        <dbReference type="Proteomes" id="UP000552883"/>
    </source>
</evidence>
<dbReference type="Proteomes" id="UP000552883">
    <property type="component" value="Unassembled WGS sequence"/>
</dbReference>
<reference evidence="1 2" key="1">
    <citation type="submission" date="2020-08" db="EMBL/GenBank/DDBJ databases">
        <title>Sequencing the genomes of 1000 actinobacteria strains.</title>
        <authorList>
            <person name="Klenk H.-P."/>
        </authorList>
    </citation>
    <scope>NUCLEOTIDE SEQUENCE [LARGE SCALE GENOMIC DNA]</scope>
    <source>
        <strain evidence="1 2">DSM 23889</strain>
    </source>
</reference>
<evidence type="ECO:0000313" key="1">
    <source>
        <dbReference type="EMBL" id="MBB5617217.1"/>
    </source>
</evidence>
<dbReference type="RefSeq" id="WP_153982543.1">
    <property type="nucleotide sequence ID" value="NZ_BAAANZ010000009.1"/>
</dbReference>
<gene>
    <name evidence="1" type="ORF">BJ959_000713</name>
</gene>
<name>A0A840XK33_9MICO</name>
<keyword evidence="2" id="KW-1185">Reference proteome</keyword>
<sequence length="86" mass="9816">MIPSAADLPTEIGADHAHIFVDGRTRYSLRKSGDNEWTLYGHFRPARPTLISSISREGDRWVARDRYGLRAIRKADFREIVEGCLT</sequence>
<comment type="caution">
    <text evidence="1">The sequence shown here is derived from an EMBL/GenBank/DDBJ whole genome shotgun (WGS) entry which is preliminary data.</text>
</comment>